<keyword evidence="1" id="KW-1133">Transmembrane helix</keyword>
<reference evidence="2 3" key="1">
    <citation type="journal article" date="2022" name="Pathogens">
        <title>Staphylococcus ratti sp. nov. Isolated from a Lab Rat.</title>
        <authorList>
            <person name="Kovarovic V."/>
            <person name="Sedlacek I."/>
            <person name="Petras P."/>
            <person name="Kralova S."/>
            <person name="Maslanova I."/>
            <person name="Svec P."/>
            <person name="Neumann-Schaal M."/>
            <person name="Botka T."/>
            <person name="Gelbicova T."/>
            <person name="Stankova E."/>
            <person name="Doskar J."/>
            <person name="Pantucek R."/>
        </authorList>
    </citation>
    <scope>NUCLEOTIDE SEQUENCE [LARGE SCALE GENOMIC DNA]</scope>
    <source>
        <strain evidence="2 3">CCM 9025</strain>
    </source>
</reference>
<keyword evidence="1" id="KW-0812">Transmembrane</keyword>
<dbReference type="RefSeq" id="WP_229292070.1">
    <property type="nucleotide sequence ID" value="NZ_CP086654.1"/>
</dbReference>
<feature type="transmembrane region" description="Helical" evidence="1">
    <location>
        <begin position="48"/>
        <end position="65"/>
    </location>
</feature>
<protein>
    <submittedName>
        <fullName evidence="2">Uncharacterized protein</fullName>
    </submittedName>
</protein>
<feature type="transmembrane region" description="Helical" evidence="1">
    <location>
        <begin position="107"/>
        <end position="121"/>
    </location>
</feature>
<proteinExistence type="predicted"/>
<organism evidence="2 3">
    <name type="scientific">Staphylococcus ratti</name>
    <dbReference type="NCBI Taxonomy" id="2892440"/>
    <lineage>
        <taxon>Bacteria</taxon>
        <taxon>Bacillati</taxon>
        <taxon>Bacillota</taxon>
        <taxon>Bacilli</taxon>
        <taxon>Bacillales</taxon>
        <taxon>Staphylococcaceae</taxon>
        <taxon>Staphylococcus</taxon>
    </lineage>
</organism>
<evidence type="ECO:0000256" key="1">
    <source>
        <dbReference type="SAM" id="Phobius"/>
    </source>
</evidence>
<dbReference type="Proteomes" id="UP001197626">
    <property type="component" value="Chromosome"/>
</dbReference>
<gene>
    <name evidence="2" type="ORF">LN051_08285</name>
</gene>
<evidence type="ECO:0000313" key="2">
    <source>
        <dbReference type="EMBL" id="UEX89563.1"/>
    </source>
</evidence>
<keyword evidence="3" id="KW-1185">Reference proteome</keyword>
<feature type="transmembrane region" description="Helical" evidence="1">
    <location>
        <begin position="12"/>
        <end position="36"/>
    </location>
</feature>
<feature type="transmembrane region" description="Helical" evidence="1">
    <location>
        <begin position="86"/>
        <end position="101"/>
    </location>
</feature>
<dbReference type="EMBL" id="CP086654">
    <property type="protein sequence ID" value="UEX89563.1"/>
    <property type="molecule type" value="Genomic_DNA"/>
</dbReference>
<name>A0ABY3PBB3_9STAP</name>
<accession>A0ABY3PBB3</accession>
<sequence>MTAHKKLSNLEILIILIGTALLPVMSLMIGVAIFSFVIPTPSMVTQMYGERLCFALSALAIGYVLNKINVITIVKKEIFTVKHLKLYSLQIMIIVSVLYYFQISEDAFLILLMFIMLNYLIA</sequence>
<keyword evidence="1" id="KW-0472">Membrane</keyword>
<evidence type="ECO:0000313" key="3">
    <source>
        <dbReference type="Proteomes" id="UP001197626"/>
    </source>
</evidence>